<dbReference type="PROSITE" id="PS50983">
    <property type="entry name" value="FE_B12_PBP"/>
    <property type="match status" value="1"/>
</dbReference>
<proteinExistence type="predicted"/>
<dbReference type="EMBL" id="CP001140">
    <property type="protein sequence ID" value="ACL11774.1"/>
    <property type="molecule type" value="Genomic_DNA"/>
</dbReference>
<name>B8D6P3_DESA1</name>
<protein>
    <submittedName>
        <fullName evidence="3">Iron compound ABC-type transporter, periplasmic component</fullName>
    </submittedName>
</protein>
<organism evidence="3 4">
    <name type="scientific">Desulfurococcus amylolyticus (strain DSM 18924 / JCM 16383 / VKM B-2413 / 1221n)</name>
    <name type="common">Desulfurococcus kamchatkensis</name>
    <dbReference type="NCBI Taxonomy" id="490899"/>
    <lineage>
        <taxon>Archaea</taxon>
        <taxon>Thermoproteota</taxon>
        <taxon>Thermoprotei</taxon>
        <taxon>Desulfurococcales</taxon>
        <taxon>Desulfurococcaceae</taxon>
        <taxon>Desulfurococcus</taxon>
    </lineage>
</organism>
<reference evidence="3 4" key="1">
    <citation type="journal article" date="2009" name="J. Bacteriol.">
        <title>Complete genome sequence of the anaerobic, protein-degrading hyperthermophilic crenarchaeon Desulfurococcus kamchatkensis.</title>
        <authorList>
            <person name="Ravin N.V."/>
            <person name="Mardanov A.V."/>
            <person name="Beletsky A.V."/>
            <person name="Kublanov I.V."/>
            <person name="Kolganova T.V."/>
            <person name="Lebedinsky A.V."/>
            <person name="Chernyh N.A."/>
            <person name="Bonch-Osmolovskaya E.A."/>
            <person name="Skryabin K.G."/>
        </authorList>
    </citation>
    <scope>NUCLEOTIDE SEQUENCE [LARGE SCALE GENOMIC DNA]</scope>
    <source>
        <strain evidence="4">DSM 18924 / JCM 16383 / VKM B-2413 / 1221n</strain>
    </source>
</reference>
<dbReference type="PANTHER" id="PTHR30535">
    <property type="entry name" value="VITAMIN B12-BINDING PROTEIN"/>
    <property type="match status" value="1"/>
</dbReference>
<dbReference type="AlphaFoldDB" id="B8D6P3"/>
<sequence length="343" mass="37500">MSKQIKYGYIIILALLIVASIPVKAGIVVQDATGRTISLSETPSKIVSLSPSITEILAYLDELDRVVGADSISLSDTWFNVSSILKTHGVIDVGGYWWSTVRAEEILRINPDIVLADKGAHVPLLDFFKNYNITVVYLAGGSSKSIQDVLSDFYTIATLLNKTSLADDFTIKLESELGKYRDLITSKYKGVKVLIIVDLTSGIWVAGKGTYIDDILERLGLSNACSNIYSWSSISLEKVVELDPDIIVVTYIGPNSNTLKESGLTNLGKPIIVLNQTETDIISRPGPLIIYAPQVIYNVLTRSNIARVTSSEGSSTYSVMAIIVLVASVALITMVLAKRYWRK</sequence>
<dbReference type="InterPro" id="IPR050902">
    <property type="entry name" value="ABC_Transporter_SBP"/>
</dbReference>
<dbReference type="Pfam" id="PF01497">
    <property type="entry name" value="Peripla_BP_2"/>
    <property type="match status" value="1"/>
</dbReference>
<gene>
    <name evidence="3" type="ordered locus">DKAM_1448</name>
</gene>
<dbReference type="eggNOG" id="arCOG04233">
    <property type="taxonomic scope" value="Archaea"/>
</dbReference>
<keyword evidence="1" id="KW-1133">Transmembrane helix</keyword>
<dbReference type="KEGG" id="dka:DKAM_1448"/>
<feature type="domain" description="Fe/B12 periplasmic-binding" evidence="2">
    <location>
        <begin position="45"/>
        <end position="304"/>
    </location>
</feature>
<dbReference type="STRING" id="490899.DKAM_1448"/>
<dbReference type="SUPFAM" id="SSF53807">
    <property type="entry name" value="Helical backbone' metal receptor"/>
    <property type="match status" value="1"/>
</dbReference>
<evidence type="ECO:0000313" key="3">
    <source>
        <dbReference type="EMBL" id="ACL11774.1"/>
    </source>
</evidence>
<accession>B8D6P3</accession>
<feature type="transmembrane region" description="Helical" evidence="1">
    <location>
        <begin position="317"/>
        <end position="337"/>
    </location>
</feature>
<dbReference type="InterPro" id="IPR002491">
    <property type="entry name" value="ABC_transptr_periplasmic_BD"/>
</dbReference>
<dbReference type="Proteomes" id="UP000006903">
    <property type="component" value="Chromosome"/>
</dbReference>
<evidence type="ECO:0000259" key="2">
    <source>
        <dbReference type="PROSITE" id="PS50983"/>
    </source>
</evidence>
<keyword evidence="1" id="KW-0812">Transmembrane</keyword>
<evidence type="ECO:0000256" key="1">
    <source>
        <dbReference type="SAM" id="Phobius"/>
    </source>
</evidence>
<keyword evidence="1" id="KW-0472">Membrane</keyword>
<dbReference type="GeneID" id="7171477"/>
<evidence type="ECO:0000313" key="4">
    <source>
        <dbReference type="Proteomes" id="UP000006903"/>
    </source>
</evidence>
<dbReference type="Gene3D" id="3.40.50.1980">
    <property type="entry name" value="Nitrogenase molybdenum iron protein domain"/>
    <property type="match status" value="2"/>
</dbReference>
<dbReference type="HOGENOM" id="CLU_058578_0_0_2"/>
<dbReference type="RefSeq" id="WP_012609115.1">
    <property type="nucleotide sequence ID" value="NC_011766.1"/>
</dbReference>
<dbReference type="PANTHER" id="PTHR30535:SF34">
    <property type="entry name" value="MOLYBDATE-BINDING PROTEIN MOLA"/>
    <property type="match status" value="1"/>
</dbReference>